<dbReference type="PANTHER" id="PTHR12111">
    <property type="entry name" value="SPLICING FACTOR YJU2"/>
    <property type="match status" value="1"/>
</dbReference>
<dbReference type="EMBL" id="HBEY01025092">
    <property type="protein sequence ID" value="CAD8608548.1"/>
    <property type="molecule type" value="Transcribed_RNA"/>
</dbReference>
<dbReference type="HAMAP" id="MF_03226">
    <property type="entry name" value="YJU2"/>
    <property type="match status" value="1"/>
</dbReference>
<dbReference type="GO" id="GO:0000349">
    <property type="term" value="P:generation of catalytic spliceosome for first transesterification step"/>
    <property type="evidence" value="ECO:0007669"/>
    <property type="project" value="UniProtKB-UniRule"/>
</dbReference>
<evidence type="ECO:0000256" key="7">
    <source>
        <dbReference type="ARBA" id="ARBA00023242"/>
    </source>
</evidence>
<feature type="binding site" evidence="8">
    <location>
        <position position="86"/>
    </location>
    <ligand>
        <name>Zn(2+)</name>
        <dbReference type="ChEBI" id="CHEBI:29105"/>
    </ligand>
</feature>
<evidence type="ECO:0000256" key="3">
    <source>
        <dbReference type="ARBA" id="ARBA00022723"/>
    </source>
</evidence>
<comment type="similarity">
    <text evidence="8">Belongs to the CWC16 family. YJU2 subfamily.</text>
</comment>
<dbReference type="GO" id="GO:0071006">
    <property type="term" value="C:U2-type catalytic step 1 spliceosome"/>
    <property type="evidence" value="ECO:0007669"/>
    <property type="project" value="UniProtKB-UniRule"/>
</dbReference>
<reference evidence="10" key="1">
    <citation type="submission" date="2021-01" db="EMBL/GenBank/DDBJ databases">
        <authorList>
            <person name="Corre E."/>
            <person name="Pelletier E."/>
            <person name="Niang G."/>
            <person name="Scheremetjew M."/>
            <person name="Finn R."/>
            <person name="Kale V."/>
            <person name="Holt S."/>
            <person name="Cochrane G."/>
            <person name="Meng A."/>
            <person name="Brown T."/>
            <person name="Cohen L."/>
        </authorList>
    </citation>
    <scope>NUCLEOTIDE SEQUENCE</scope>
    <source>
        <strain evidence="10">PLY182g</strain>
    </source>
</reference>
<comment type="subunit">
    <text evidence="8">Component of the spliceosome. Present in the activated B complex, the catalytically activated B* complex which catalyzes the branching, the catalytic step 1 C complex catalyzing the exon ligation, and the postcatalytic P complex containing the ligated exons (mRNA) and the excised lariat intron.</text>
</comment>
<evidence type="ECO:0000256" key="9">
    <source>
        <dbReference type="SAM" id="MobiDB-lite"/>
    </source>
</evidence>
<protein>
    <recommendedName>
        <fullName evidence="8">Splicing factor YJU2</fullName>
    </recommendedName>
</protein>
<proteinExistence type="inferred from homology"/>
<name>A0A7S0Q3Z3_9EUKA</name>
<feature type="compositionally biased region" description="Low complexity" evidence="9">
    <location>
        <begin position="330"/>
        <end position="346"/>
    </location>
</feature>
<evidence type="ECO:0000256" key="1">
    <source>
        <dbReference type="ARBA" id="ARBA00004123"/>
    </source>
</evidence>
<evidence type="ECO:0000256" key="8">
    <source>
        <dbReference type="HAMAP-Rule" id="MF_03226"/>
    </source>
</evidence>
<keyword evidence="6" id="KW-0508">mRNA splicing</keyword>
<feature type="binding site" evidence="8">
    <location>
        <position position="47"/>
    </location>
    <ligand>
        <name>Zn(2+)</name>
        <dbReference type="ChEBI" id="CHEBI:29105"/>
    </ligand>
</feature>
<evidence type="ECO:0000256" key="2">
    <source>
        <dbReference type="ARBA" id="ARBA00022664"/>
    </source>
</evidence>
<keyword evidence="5 8" id="KW-0862">Zinc</keyword>
<dbReference type="InterPro" id="IPR043701">
    <property type="entry name" value="Yju2"/>
</dbReference>
<feature type="binding site" evidence="8">
    <location>
        <position position="83"/>
    </location>
    <ligand>
        <name>Zn(2+)</name>
        <dbReference type="ChEBI" id="CHEBI:29105"/>
    </ligand>
</feature>
<evidence type="ECO:0000256" key="6">
    <source>
        <dbReference type="ARBA" id="ARBA00023187"/>
    </source>
</evidence>
<dbReference type="Pfam" id="PF04502">
    <property type="entry name" value="Saf4_Yju2"/>
    <property type="match status" value="1"/>
</dbReference>
<feature type="region of interest" description="Disordered" evidence="9">
    <location>
        <begin position="293"/>
        <end position="352"/>
    </location>
</feature>
<keyword evidence="3 8" id="KW-0479">Metal-binding</keyword>
<keyword evidence="4 8" id="KW-0747">Spliceosome</keyword>
<keyword evidence="2" id="KW-0507">mRNA processing</keyword>
<organism evidence="10">
    <name type="scientific">Coccolithus braarudii</name>
    <dbReference type="NCBI Taxonomy" id="221442"/>
    <lineage>
        <taxon>Eukaryota</taxon>
        <taxon>Haptista</taxon>
        <taxon>Haptophyta</taxon>
        <taxon>Prymnesiophyceae</taxon>
        <taxon>Coccolithales</taxon>
        <taxon>Coccolithaceae</taxon>
        <taxon>Coccolithus</taxon>
    </lineage>
</organism>
<feature type="binding site" evidence="8">
    <location>
        <position position="44"/>
    </location>
    <ligand>
        <name>Zn(2+)</name>
        <dbReference type="ChEBI" id="CHEBI:29105"/>
    </ligand>
</feature>
<accession>A0A7S0Q3Z3</accession>
<keyword evidence="7 8" id="KW-0539">Nucleus</keyword>
<gene>
    <name evidence="10" type="ORF">CPEL01642_LOCUS11926</name>
</gene>
<dbReference type="AlphaFoldDB" id="A0A7S0Q3Z3"/>
<evidence type="ECO:0000256" key="5">
    <source>
        <dbReference type="ARBA" id="ARBA00022833"/>
    </source>
</evidence>
<feature type="compositionally biased region" description="Polar residues" evidence="9">
    <location>
        <begin position="243"/>
        <end position="253"/>
    </location>
</feature>
<comment type="subcellular location">
    <subcellularLocation>
        <location evidence="1 8">Nucleus</location>
    </subcellularLocation>
</comment>
<feature type="region of interest" description="Disordered" evidence="9">
    <location>
        <begin position="214"/>
        <end position="268"/>
    </location>
</feature>
<dbReference type="PANTHER" id="PTHR12111:SF1">
    <property type="entry name" value="SPLICING FACTOR YJU2"/>
    <property type="match status" value="1"/>
</dbReference>
<dbReference type="GO" id="GO:0046872">
    <property type="term" value="F:metal ion binding"/>
    <property type="evidence" value="ECO:0007669"/>
    <property type="project" value="UniProtKB-KW"/>
</dbReference>
<evidence type="ECO:0000256" key="4">
    <source>
        <dbReference type="ARBA" id="ARBA00022728"/>
    </source>
</evidence>
<comment type="function">
    <text evidence="8">Part of the spliceosome which catalyzes two sequential transesterification reactions, first the excision of the non-coding intron from pre-mRNA and then the ligation of the coding exons to form the mature mRNA. Plays a role in stabilizing the structure of the spliceosome catalytic core and docking of the branch helix into the active site, producing 5'-exon and lariat intron-3'-intermediates.</text>
</comment>
<dbReference type="InterPro" id="IPR007590">
    <property type="entry name" value="Saf4/Yju2"/>
</dbReference>
<sequence length="352" mass="38026">MGERKVINKYFPPDFDPTKIPRQKGGNINPNFVVRMMLPMSVRCLTCGEYMYKGKKFNSRKEDVEGPDGQYLGIQRFRFYQKCVTCSAEFTFTTDPKNSDYAAEAGIQRNYEPHKDVEAQKKAALDAREASEKDDAMVALENKTKDSKVEMDILDALDEIRTQNNRNASIKVDDVIAQHRQRSAQLAAEASTSRRKTIVDEEEELAVREFAAARTKRLRDDSDEDSALTSSGVYSRHEMGDVGSSTCAESPSAASGAVRSCKEGAGRSCSSTKLTAAKKAKLPVGLIVQTKSTLQEPKKALAPPALAPVPSTATEGTVSAAALGEGGVGDSQSSGGDLLGLGAYDSNSSNSD</sequence>
<evidence type="ECO:0000313" key="10">
    <source>
        <dbReference type="EMBL" id="CAD8608548.1"/>
    </source>
</evidence>